<evidence type="ECO:0000256" key="4">
    <source>
        <dbReference type="SAM" id="MobiDB-lite"/>
    </source>
</evidence>
<dbReference type="InterPro" id="IPR041700">
    <property type="entry name" value="OMP_b-brl_3"/>
</dbReference>
<protein>
    <submittedName>
        <fullName evidence="7">CarboxypepD_reg-like domain-containing protein</fullName>
    </submittedName>
</protein>
<dbReference type="GO" id="GO:0009279">
    <property type="term" value="C:cell outer membrane"/>
    <property type="evidence" value="ECO:0007669"/>
    <property type="project" value="UniProtKB-SubCell"/>
</dbReference>
<keyword evidence="5" id="KW-0732">Signal</keyword>
<feature type="compositionally biased region" description="Pro residues" evidence="4">
    <location>
        <begin position="959"/>
        <end position="968"/>
    </location>
</feature>
<dbReference type="RefSeq" id="WP_068705888.1">
    <property type="nucleotide sequence ID" value="NZ_BDCR01000004.1"/>
</dbReference>
<evidence type="ECO:0000313" key="8">
    <source>
        <dbReference type="Proteomes" id="UP000076586"/>
    </source>
</evidence>
<keyword evidence="8" id="KW-1185">Reference proteome</keyword>
<dbReference type="AlphaFoldDB" id="A0A171AQ20"/>
<feature type="domain" description="Outer membrane protein beta-barrel" evidence="6">
    <location>
        <begin position="452"/>
        <end position="914"/>
    </location>
</feature>
<dbReference type="Gene3D" id="2.40.170.20">
    <property type="entry name" value="TonB-dependent receptor, beta-barrel domain"/>
    <property type="match status" value="1"/>
</dbReference>
<dbReference type="STRING" id="681398.PJIAN_4645"/>
<keyword evidence="3" id="KW-0998">Cell outer membrane</keyword>
<evidence type="ECO:0000256" key="1">
    <source>
        <dbReference type="ARBA" id="ARBA00004442"/>
    </source>
</evidence>
<dbReference type="SUPFAM" id="SSF49464">
    <property type="entry name" value="Carboxypeptidase regulatory domain-like"/>
    <property type="match status" value="1"/>
</dbReference>
<feature type="signal peptide" evidence="5">
    <location>
        <begin position="1"/>
        <end position="18"/>
    </location>
</feature>
<keyword evidence="2" id="KW-0472">Membrane</keyword>
<evidence type="ECO:0000259" key="6">
    <source>
        <dbReference type="Pfam" id="PF14905"/>
    </source>
</evidence>
<sequence length="968" mass="106662">MKNLFLALFLILSATVSAQNITATGSIFDSKHQPLVGATATLVSKSNPNHKLGDVANANGNFTVKGLSIGTYTMQISFVGFTTLTKSIEIKQNNQRLGSFTLKEESIDLKEITAVGRATRAQQTEDTIKYNADAFKTIQGADASTLISKMPGIVVDGSGKIQAQGETVQKVMVDGKPFFDGDPNLALKNLPAEVVQNIEVFDKKSEQAEFTGFEDGNSVKTINVITRRGMQTGVFGKLNAGIGINEDNKTDYQGSLSMNIFKGNRRITLLGMSNNINQQNFSQDDLAGIMGGGMGMGRGGRGGGFGGGSTLVSGGGGITKTNAGGLNYTDKWGKKIDITGGYFFNITNNTLIQSKNDTYFKQDALGRFQTSDENDFSQTKNINHRFNLKLDYQIDANNSLTFMPNLSFQSNNGNSSMLYNTYLNGASSTKTNTATSRDVTANNLSGMLLYRHRFSKSGRTISLTLNGSSNQNNNDGYTEKHFLNNVITEDDYQTILNNSNGYSLGANAIYTEPLSKTSQLQATYRVNYNHRDIDKQTRDRLTMVLDTALSNLYNSDYLTQSGGLGYRLSSKGLMLMANVDVQHAALQGDQTYPLMVNTDKSYNSILPNMMLNYRFNPYNTIRVFLRASTSAPSIQQLQNVIDNSNPAAITGGNPNLNQQISNNAMFRYTFTPKSGQTLIVMFSAGNTLHYIGNSTILATKDSVLQKGIILRNGAQYSSPVNLTGSWNMNSMFTFGFPVDFLKSNLNISTNFGFNQIPSLYNGVKQMTKNYTIAPKAILGSNISDKLDFTLSYGAAYNIARNNVSSISNNTYLNQTASFKLDWIFWKGLTFQNNMSYQNYRSFANSLSSGFSQNYFMWTASVGKKIMKNDRGEIKLQAYDILRQNKSLTRNVYDNYYEDAISNVMKPFVMLSFTYDLRNFSGQKYQQQQQKQNRQRQQMWEKGGMPPAGSMPPGGGMPGGMPPGGMPMM</sequence>
<dbReference type="InterPro" id="IPR008969">
    <property type="entry name" value="CarboxyPept-like_regulatory"/>
</dbReference>
<reference evidence="8" key="1">
    <citation type="submission" date="2016-04" db="EMBL/GenBank/DDBJ databases">
        <title>Draft genome sequence of Paludibacter jiangxiensis strain NM7.</title>
        <authorList>
            <person name="Qiu Y."/>
            <person name="Matsuura N."/>
            <person name="Ohashi A."/>
            <person name="Tourlousse M.D."/>
            <person name="Sekiguchi Y."/>
        </authorList>
    </citation>
    <scope>NUCLEOTIDE SEQUENCE [LARGE SCALE GENOMIC DNA]</scope>
    <source>
        <strain evidence="8">NM7</strain>
    </source>
</reference>
<name>A0A171AQ20_9BACT</name>
<dbReference type="EMBL" id="BDCR01000004">
    <property type="protein sequence ID" value="GAT64098.1"/>
    <property type="molecule type" value="Genomic_DNA"/>
</dbReference>
<proteinExistence type="predicted"/>
<evidence type="ECO:0000313" key="7">
    <source>
        <dbReference type="EMBL" id="GAT64098.1"/>
    </source>
</evidence>
<organism evidence="7 8">
    <name type="scientific">Paludibacter jiangxiensis</name>
    <dbReference type="NCBI Taxonomy" id="681398"/>
    <lineage>
        <taxon>Bacteria</taxon>
        <taxon>Pseudomonadati</taxon>
        <taxon>Bacteroidota</taxon>
        <taxon>Bacteroidia</taxon>
        <taxon>Bacteroidales</taxon>
        <taxon>Paludibacteraceae</taxon>
        <taxon>Paludibacter</taxon>
    </lineage>
</organism>
<evidence type="ECO:0000256" key="2">
    <source>
        <dbReference type="ARBA" id="ARBA00023136"/>
    </source>
</evidence>
<feature type="compositionally biased region" description="Low complexity" evidence="4">
    <location>
        <begin position="923"/>
        <end position="947"/>
    </location>
</feature>
<dbReference type="Proteomes" id="UP000076586">
    <property type="component" value="Unassembled WGS sequence"/>
</dbReference>
<evidence type="ECO:0000256" key="5">
    <source>
        <dbReference type="SAM" id="SignalP"/>
    </source>
</evidence>
<comment type="caution">
    <text evidence="7">The sequence shown here is derived from an EMBL/GenBank/DDBJ whole genome shotgun (WGS) entry which is preliminary data.</text>
</comment>
<dbReference type="Gene3D" id="2.60.40.1120">
    <property type="entry name" value="Carboxypeptidase-like, regulatory domain"/>
    <property type="match status" value="1"/>
</dbReference>
<reference evidence="8" key="2">
    <citation type="journal article" date="2017" name="Genome Announc.">
        <title>Draft genome sequence of Paludibacter jiangxiensis NM7(T), a propionate-producing fermentative bacterium.</title>
        <authorList>
            <person name="Qiu Y.-L."/>
            <person name="Tourlousse D.M."/>
            <person name="Matsuura N."/>
            <person name="Ohashi A."/>
            <person name="Sekiguchi Y."/>
        </authorList>
    </citation>
    <scope>NUCLEOTIDE SEQUENCE [LARGE SCALE GENOMIC DNA]</scope>
    <source>
        <strain evidence="8">NM7</strain>
    </source>
</reference>
<dbReference type="InterPro" id="IPR036942">
    <property type="entry name" value="Beta-barrel_TonB_sf"/>
</dbReference>
<evidence type="ECO:0000256" key="3">
    <source>
        <dbReference type="ARBA" id="ARBA00023237"/>
    </source>
</evidence>
<feature type="region of interest" description="Disordered" evidence="4">
    <location>
        <begin position="923"/>
        <end position="968"/>
    </location>
</feature>
<accession>A0A171AQ20</accession>
<dbReference type="Pfam" id="PF13715">
    <property type="entry name" value="CarbopepD_reg_2"/>
    <property type="match status" value="1"/>
</dbReference>
<dbReference type="SUPFAM" id="SSF56935">
    <property type="entry name" value="Porins"/>
    <property type="match status" value="1"/>
</dbReference>
<dbReference type="Pfam" id="PF14905">
    <property type="entry name" value="OMP_b-brl_3"/>
    <property type="match status" value="1"/>
</dbReference>
<gene>
    <name evidence="7" type="ORF">PJIAN_4645</name>
</gene>
<comment type="subcellular location">
    <subcellularLocation>
        <location evidence="1">Cell outer membrane</location>
    </subcellularLocation>
</comment>
<feature type="chain" id="PRO_5007905304" evidence="5">
    <location>
        <begin position="19"/>
        <end position="968"/>
    </location>
</feature>
<dbReference type="OrthoDB" id="603275at2"/>